<keyword evidence="1" id="KW-0472">Membrane</keyword>
<keyword evidence="1" id="KW-1133">Transmembrane helix</keyword>
<protein>
    <submittedName>
        <fullName evidence="2">Uncharacterized protein</fullName>
    </submittedName>
</protein>
<dbReference type="EMBL" id="QBMP01000314">
    <property type="protein sequence ID" value="PZO46345.1"/>
    <property type="molecule type" value="Genomic_DNA"/>
</dbReference>
<accession>A0A2W4YIE5</accession>
<evidence type="ECO:0000313" key="2">
    <source>
        <dbReference type="EMBL" id="PZO46345.1"/>
    </source>
</evidence>
<dbReference type="Proteomes" id="UP000249794">
    <property type="component" value="Unassembled WGS sequence"/>
</dbReference>
<reference evidence="3" key="1">
    <citation type="submission" date="2018-04" db="EMBL/GenBank/DDBJ databases">
        <authorList>
            <person name="Cornet L."/>
        </authorList>
    </citation>
    <scope>NUCLEOTIDE SEQUENCE [LARGE SCALE GENOMIC DNA]</scope>
</reference>
<organism evidence="2 3">
    <name type="scientific">Phormidesmis priestleyi</name>
    <dbReference type="NCBI Taxonomy" id="268141"/>
    <lineage>
        <taxon>Bacteria</taxon>
        <taxon>Bacillati</taxon>
        <taxon>Cyanobacteriota</taxon>
        <taxon>Cyanophyceae</taxon>
        <taxon>Leptolyngbyales</taxon>
        <taxon>Leptolyngbyaceae</taxon>
        <taxon>Phormidesmis</taxon>
    </lineage>
</organism>
<keyword evidence="1" id="KW-0812">Transmembrane</keyword>
<proteinExistence type="predicted"/>
<evidence type="ECO:0000256" key="1">
    <source>
        <dbReference type="SAM" id="Phobius"/>
    </source>
</evidence>
<name>A0A2W4YIE5_9CYAN</name>
<gene>
    <name evidence="2" type="ORF">DCF15_20415</name>
</gene>
<sequence>MCVHALLVPYTLTRTFKEDDIILLFGFSGLLSYFSLPLSRQVANWMPLISYHGSEQLRASAIGAKPEGFNNFDRAGSDDCISLSAVGTVNGVALAVAGMATFTVAMTANRNKDCCFLDILFFMIENFYN</sequence>
<comment type="caution">
    <text evidence="2">The sequence shown here is derived from an EMBL/GenBank/DDBJ whole genome shotgun (WGS) entry which is preliminary data.</text>
</comment>
<evidence type="ECO:0000313" key="3">
    <source>
        <dbReference type="Proteomes" id="UP000249794"/>
    </source>
</evidence>
<dbReference type="AlphaFoldDB" id="A0A2W4YIE5"/>
<reference evidence="2 3" key="2">
    <citation type="submission" date="2018-06" db="EMBL/GenBank/DDBJ databases">
        <title>Metagenomic assembly of (sub)arctic Cyanobacteria and their associated microbiome from non-axenic cultures.</title>
        <authorList>
            <person name="Baurain D."/>
        </authorList>
    </citation>
    <scope>NUCLEOTIDE SEQUENCE [LARGE SCALE GENOMIC DNA]</scope>
    <source>
        <strain evidence="2">ULC027bin1</strain>
    </source>
</reference>
<feature type="transmembrane region" description="Helical" evidence="1">
    <location>
        <begin position="21"/>
        <end position="38"/>
    </location>
</feature>